<proteinExistence type="inferred from homology"/>
<dbReference type="Gene3D" id="3.40.30.10">
    <property type="entry name" value="Glutaredoxin"/>
    <property type="match status" value="1"/>
</dbReference>
<dbReference type="InterPro" id="IPR002818">
    <property type="entry name" value="DJ-1/PfpI"/>
</dbReference>
<dbReference type="InterPro" id="IPR009057">
    <property type="entry name" value="Homeodomain-like_sf"/>
</dbReference>
<dbReference type="SUPFAM" id="SSF52317">
    <property type="entry name" value="Class I glutamine amidotransferase-like"/>
    <property type="match status" value="1"/>
</dbReference>
<dbReference type="PROSITE" id="PS51353">
    <property type="entry name" value="ARSC"/>
    <property type="match status" value="1"/>
</dbReference>
<dbReference type="Gene3D" id="3.40.50.880">
    <property type="match status" value="1"/>
</dbReference>
<dbReference type="RefSeq" id="WP_386446473.1">
    <property type="nucleotide sequence ID" value="NZ_JBHSFH010000006.1"/>
</dbReference>
<dbReference type="CDD" id="cd03034">
    <property type="entry name" value="ArsC_ArsC"/>
    <property type="match status" value="1"/>
</dbReference>
<dbReference type="SUPFAM" id="SSF52833">
    <property type="entry name" value="Thioredoxin-like"/>
    <property type="match status" value="1"/>
</dbReference>
<accession>A0ABV9A778</accession>
<evidence type="ECO:0000256" key="4">
    <source>
        <dbReference type="ARBA" id="ARBA00023163"/>
    </source>
</evidence>
<protein>
    <submittedName>
        <fullName evidence="7">Helix-turn-helix domain-containing protein</fullName>
    </submittedName>
</protein>
<keyword evidence="8" id="KW-1185">Reference proteome</keyword>
<sequence length="453" mass="48846">MLRNVVALVGEQAAAFELGVVAQVFGLDRSDDGFPVHDFAVCSAKPGPVRTTSGFTLYAEHGPQRVASADLVTVPAWPQLDADPPGPLVEALHEAVARGARVLSVCTGAFLLAAAGLLDGRRAATHWQFADRLARCHPRVLVDRDVLYVEDGPVLTSAGAAAGIDACLHLVRLEHGAATANALARRMVVPAHRSGGQAQFIEMPVPAARAEYGLTGLLDWMQEHLDEPLTVEVLAARAAMSPRTFARHFKAATGTTPHRWLLDQRLQLAEELLESTALPVEAVAARAGFGSGDTLRHHFAARRGVGPAAHRRTFHNEEPATGRAPQPHRKDRRSMEIWINPACSKCSSAISLLDAEGASYTVRRYLEQPPTVQELEGVLARLSLEPWDITRTGEAIASELGVEGWPREEHHRGRWLEALAAHPELIQRPIITADDGGAVVGRTPEAVKSVLGR</sequence>
<dbReference type="EMBL" id="JBHSFH010000006">
    <property type="protein sequence ID" value="MFC4494781.1"/>
    <property type="molecule type" value="Genomic_DNA"/>
</dbReference>
<keyword evidence="3" id="KW-0805">Transcription regulation</keyword>
<dbReference type="PANTHER" id="PTHR43130">
    <property type="entry name" value="ARAC-FAMILY TRANSCRIPTIONAL REGULATOR"/>
    <property type="match status" value="1"/>
</dbReference>
<dbReference type="PANTHER" id="PTHR43130:SF3">
    <property type="entry name" value="HTH-TYPE TRANSCRIPTIONAL REGULATOR RV1931C"/>
    <property type="match status" value="1"/>
</dbReference>
<dbReference type="SMART" id="SM00342">
    <property type="entry name" value="HTH_ARAC"/>
    <property type="match status" value="1"/>
</dbReference>
<keyword evidence="4" id="KW-0804">Transcription</keyword>
<dbReference type="Pfam" id="PF03960">
    <property type="entry name" value="ArsC"/>
    <property type="match status" value="1"/>
</dbReference>
<evidence type="ECO:0000313" key="7">
    <source>
        <dbReference type="EMBL" id="MFC4494781.1"/>
    </source>
</evidence>
<comment type="caution">
    <text evidence="7">The sequence shown here is derived from an EMBL/GenBank/DDBJ whole genome shotgun (WGS) entry which is preliminary data.</text>
</comment>
<dbReference type="InterPro" id="IPR018060">
    <property type="entry name" value="HTH_AraC"/>
</dbReference>
<name>A0ABV9A778_9ACTN</name>
<dbReference type="InterPro" id="IPR036249">
    <property type="entry name" value="Thioredoxin-like_sf"/>
</dbReference>
<dbReference type="InterPro" id="IPR006659">
    <property type="entry name" value="Arsenate_reductase"/>
</dbReference>
<gene>
    <name evidence="7" type="ORF">ACFPA8_11620</name>
</gene>
<evidence type="ECO:0000256" key="5">
    <source>
        <dbReference type="PROSITE-ProRule" id="PRU01282"/>
    </source>
</evidence>
<evidence type="ECO:0000313" key="8">
    <source>
        <dbReference type="Proteomes" id="UP001595997"/>
    </source>
</evidence>
<feature type="domain" description="HTH araC/xylS-type" evidence="6">
    <location>
        <begin position="215"/>
        <end position="313"/>
    </location>
</feature>
<dbReference type="InterPro" id="IPR029062">
    <property type="entry name" value="Class_I_gatase-like"/>
</dbReference>
<evidence type="ECO:0000259" key="6">
    <source>
        <dbReference type="PROSITE" id="PS01124"/>
    </source>
</evidence>
<keyword evidence="2" id="KW-0560">Oxidoreductase</keyword>
<dbReference type="PROSITE" id="PS01124">
    <property type="entry name" value="HTH_ARAC_FAMILY_2"/>
    <property type="match status" value="1"/>
</dbReference>
<dbReference type="SUPFAM" id="SSF46689">
    <property type="entry name" value="Homeodomain-like"/>
    <property type="match status" value="2"/>
</dbReference>
<dbReference type="Pfam" id="PF12833">
    <property type="entry name" value="HTH_18"/>
    <property type="match status" value="1"/>
</dbReference>
<dbReference type="Pfam" id="PF01965">
    <property type="entry name" value="DJ-1_PfpI"/>
    <property type="match status" value="1"/>
</dbReference>
<comment type="similarity">
    <text evidence="1 5">Belongs to the ArsC family.</text>
</comment>
<evidence type="ECO:0000256" key="2">
    <source>
        <dbReference type="ARBA" id="ARBA00023002"/>
    </source>
</evidence>
<reference evidence="8" key="1">
    <citation type="journal article" date="2019" name="Int. J. Syst. Evol. Microbiol.">
        <title>The Global Catalogue of Microorganisms (GCM) 10K type strain sequencing project: providing services to taxonomists for standard genome sequencing and annotation.</title>
        <authorList>
            <consortium name="The Broad Institute Genomics Platform"/>
            <consortium name="The Broad Institute Genome Sequencing Center for Infectious Disease"/>
            <person name="Wu L."/>
            <person name="Ma J."/>
        </authorList>
    </citation>
    <scope>NUCLEOTIDE SEQUENCE [LARGE SCALE GENOMIC DNA]</scope>
    <source>
        <strain evidence="8">CGMCC 4.7357</strain>
    </source>
</reference>
<organism evidence="7 8">
    <name type="scientific">Streptomyces ovatisporus</name>
    <dbReference type="NCBI Taxonomy" id="1128682"/>
    <lineage>
        <taxon>Bacteria</taxon>
        <taxon>Bacillati</taxon>
        <taxon>Actinomycetota</taxon>
        <taxon>Actinomycetes</taxon>
        <taxon>Kitasatosporales</taxon>
        <taxon>Streptomycetaceae</taxon>
        <taxon>Streptomyces</taxon>
    </lineage>
</organism>
<dbReference type="CDD" id="cd03137">
    <property type="entry name" value="GATase1_AraC_1"/>
    <property type="match status" value="1"/>
</dbReference>
<dbReference type="InterPro" id="IPR006660">
    <property type="entry name" value="Arsenate_reductase-like"/>
</dbReference>
<evidence type="ECO:0000256" key="3">
    <source>
        <dbReference type="ARBA" id="ARBA00023015"/>
    </source>
</evidence>
<dbReference type="Gene3D" id="1.10.10.60">
    <property type="entry name" value="Homeodomain-like"/>
    <property type="match status" value="1"/>
</dbReference>
<dbReference type="InterPro" id="IPR052158">
    <property type="entry name" value="INH-QAR"/>
</dbReference>
<dbReference type="Proteomes" id="UP001595997">
    <property type="component" value="Unassembled WGS sequence"/>
</dbReference>
<evidence type="ECO:0000256" key="1">
    <source>
        <dbReference type="ARBA" id="ARBA00007198"/>
    </source>
</evidence>